<evidence type="ECO:0008006" key="6">
    <source>
        <dbReference type="Google" id="ProtNLM"/>
    </source>
</evidence>
<proteinExistence type="inferred from homology"/>
<comment type="similarity">
    <text evidence="1">Belongs to the PhzF family.</text>
</comment>
<comment type="caution">
    <text evidence="4">The sequence shown here is derived from an EMBL/GenBank/DDBJ whole genome shotgun (WGS) entry which is preliminary data.</text>
</comment>
<dbReference type="PANTHER" id="PTHR13774:SF17">
    <property type="entry name" value="PHENAZINE BIOSYNTHESIS-LIKE DOMAIN-CONTAINING PROTEIN"/>
    <property type="match status" value="1"/>
</dbReference>
<dbReference type="SUPFAM" id="SSF54506">
    <property type="entry name" value="Diaminopimelate epimerase-like"/>
    <property type="match status" value="1"/>
</dbReference>
<dbReference type="GO" id="GO:0005737">
    <property type="term" value="C:cytoplasm"/>
    <property type="evidence" value="ECO:0007669"/>
    <property type="project" value="TreeGrafter"/>
</dbReference>
<organism evidence="4 5">
    <name type="scientific">Cladophialophora carrionii</name>
    <dbReference type="NCBI Taxonomy" id="86049"/>
    <lineage>
        <taxon>Eukaryota</taxon>
        <taxon>Fungi</taxon>
        <taxon>Dikarya</taxon>
        <taxon>Ascomycota</taxon>
        <taxon>Pezizomycotina</taxon>
        <taxon>Eurotiomycetes</taxon>
        <taxon>Chaetothyriomycetidae</taxon>
        <taxon>Chaetothyriales</taxon>
        <taxon>Herpotrichiellaceae</taxon>
        <taxon>Cladophialophora</taxon>
    </lineage>
</organism>
<keyword evidence="5" id="KW-1185">Reference proteome</keyword>
<dbReference type="PANTHER" id="PTHR13774">
    <property type="entry name" value="PHENAZINE BIOSYNTHESIS PROTEIN"/>
    <property type="match status" value="1"/>
</dbReference>
<evidence type="ECO:0000256" key="2">
    <source>
        <dbReference type="ARBA" id="ARBA00023235"/>
    </source>
</evidence>
<dbReference type="VEuPathDB" id="FungiDB:G647_06504"/>
<evidence type="ECO:0000313" key="5">
    <source>
        <dbReference type="Proteomes" id="UP000094526"/>
    </source>
</evidence>
<feature type="region of interest" description="Disordered" evidence="3">
    <location>
        <begin position="59"/>
        <end position="88"/>
    </location>
</feature>
<evidence type="ECO:0000256" key="1">
    <source>
        <dbReference type="ARBA" id="ARBA00008270"/>
    </source>
</evidence>
<dbReference type="EMBL" id="LGRB01000009">
    <property type="protein sequence ID" value="OCT51593.1"/>
    <property type="molecule type" value="Genomic_DNA"/>
</dbReference>
<dbReference type="Proteomes" id="UP000094526">
    <property type="component" value="Unassembled WGS sequence"/>
</dbReference>
<protein>
    <recommendedName>
        <fullName evidence="6">Diaminopimelate epimerase-like protein</fullName>
    </recommendedName>
</protein>
<dbReference type="GO" id="GO:0016853">
    <property type="term" value="F:isomerase activity"/>
    <property type="evidence" value="ECO:0007669"/>
    <property type="project" value="UniProtKB-KW"/>
</dbReference>
<dbReference type="AlphaFoldDB" id="A0A1C1CSX1"/>
<sequence>MVDTMTQEAFKGNPTPVFLLDGAHQAVAEGEFTVWPDDLVLQAVAREFNQSETIFVRLGHEGEERNGDHERDEKSSGENGLRRLTPRVSNPDKTDCTHYLIRSFTPYKEEPFCGHGIVGAAYLLGRSAEGDPPVGATMRFRTVGGIVVDAQVRSDDHNARIDTGDRVDHHLECDYGVLRTMKLEIPAQPVTEWFTEDLKLMQTIATALGFETAQVLALGRNALMDLVIELSADVDFSAANMEIDAVALMEASPPGTRSQIITTGGARYGVDFVKRVFAYGSEDQATGSTYCVLIPYWGAALQKSFMKVKQVSERTGGADVANSATREGYVTLCGAGVKVMEGRMLVPGSARKKYCVGVDE</sequence>
<feature type="compositionally biased region" description="Basic and acidic residues" evidence="3">
    <location>
        <begin position="59"/>
        <end position="76"/>
    </location>
</feature>
<dbReference type="InterPro" id="IPR003719">
    <property type="entry name" value="Phenazine_PhzF-like"/>
</dbReference>
<name>A0A1C1CSX1_9EURO</name>
<evidence type="ECO:0000313" key="4">
    <source>
        <dbReference type="EMBL" id="OCT51593.1"/>
    </source>
</evidence>
<dbReference type="Gene3D" id="3.10.310.10">
    <property type="entry name" value="Diaminopimelate Epimerase, Chain A, domain 1"/>
    <property type="match status" value="2"/>
</dbReference>
<dbReference type="STRING" id="86049.A0A1C1CSX1"/>
<evidence type="ECO:0000256" key="3">
    <source>
        <dbReference type="SAM" id="MobiDB-lite"/>
    </source>
</evidence>
<keyword evidence="2" id="KW-0413">Isomerase</keyword>
<dbReference type="VEuPathDB" id="FungiDB:CLCR_08689"/>
<dbReference type="Pfam" id="PF02567">
    <property type="entry name" value="PhzC-PhzF"/>
    <property type="match status" value="1"/>
</dbReference>
<accession>A0A1C1CSX1</accession>
<dbReference type="OrthoDB" id="412383at2759"/>
<dbReference type="eggNOG" id="KOG3033">
    <property type="taxonomic scope" value="Eukaryota"/>
</dbReference>
<gene>
    <name evidence="4" type="ORF">CLCR_08689</name>
</gene>
<reference evidence="5" key="1">
    <citation type="submission" date="2015-07" db="EMBL/GenBank/DDBJ databases">
        <authorList>
            <person name="Teixeira M.M."/>
            <person name="Souza R.C."/>
            <person name="Almeida L.G."/>
            <person name="Vicente V.A."/>
            <person name="de Hoog S."/>
            <person name="Bocca A.L."/>
            <person name="de Almeida S.R."/>
            <person name="Vasconcelos A.T."/>
            <person name="Felipe M.S."/>
        </authorList>
    </citation>
    <scope>NUCLEOTIDE SEQUENCE [LARGE SCALE GENOMIC DNA]</scope>
    <source>
        <strain evidence="5">KSF</strain>
    </source>
</reference>